<proteinExistence type="inferred from homology"/>
<feature type="domain" description="Glycosyl hydrolase family 13 catalytic" evidence="11">
    <location>
        <begin position="690"/>
        <end position="1018"/>
    </location>
</feature>
<keyword evidence="6" id="KW-0119">Carbohydrate metabolism</keyword>
<dbReference type="SMART" id="SM00642">
    <property type="entry name" value="Aamy"/>
    <property type="match status" value="1"/>
</dbReference>
<evidence type="ECO:0000313" key="13">
    <source>
        <dbReference type="EMBL" id="KAI5065305.1"/>
    </source>
</evidence>
<comment type="cofactor">
    <cofactor evidence="2">
        <name>Ca(2+)</name>
        <dbReference type="ChEBI" id="CHEBI:29108"/>
    </cofactor>
</comment>
<dbReference type="SMART" id="SM00810">
    <property type="entry name" value="Alpha-amyl_C2"/>
    <property type="match status" value="1"/>
</dbReference>
<reference evidence="13" key="1">
    <citation type="submission" date="2021-01" db="EMBL/GenBank/DDBJ databases">
        <title>Adiantum capillus-veneris genome.</title>
        <authorList>
            <person name="Fang Y."/>
            <person name="Liao Q."/>
        </authorList>
    </citation>
    <scope>NUCLEOTIDE SEQUENCE</scope>
    <source>
        <strain evidence="13">H3</strain>
        <tissue evidence="13">Leaf</tissue>
    </source>
</reference>
<feature type="region of interest" description="Disordered" evidence="10">
    <location>
        <begin position="669"/>
        <end position="688"/>
    </location>
</feature>
<dbReference type="Pfam" id="PF07821">
    <property type="entry name" value="Alpha-amyl_C2"/>
    <property type="match status" value="1"/>
</dbReference>
<keyword evidence="14" id="KW-1185">Reference proteome</keyword>
<comment type="caution">
    <text evidence="13">The sequence shown here is derived from an EMBL/GenBank/DDBJ whole genome shotgun (WGS) entry which is preliminary data.</text>
</comment>
<gene>
    <name evidence="13" type="ORF">GOP47_0020000</name>
</gene>
<dbReference type="SUPFAM" id="SSF51445">
    <property type="entry name" value="(Trans)glycosidases"/>
    <property type="match status" value="1"/>
</dbReference>
<feature type="compositionally biased region" description="Polar residues" evidence="10">
    <location>
        <begin position="669"/>
        <end position="684"/>
    </location>
</feature>
<name>A0A9D4Z902_ADICA</name>
<dbReference type="OrthoDB" id="550577at2759"/>
<evidence type="ECO:0000256" key="3">
    <source>
        <dbReference type="ARBA" id="ARBA00008061"/>
    </source>
</evidence>
<protein>
    <recommendedName>
        <fullName evidence="4">alpha-amylase</fullName>
        <ecNumber evidence="4">3.2.1.1</ecNumber>
    </recommendedName>
    <alternativeName>
        <fullName evidence="8">1,4-alpha-D-glucan glucanohydrolase</fullName>
    </alternativeName>
</protein>
<dbReference type="Pfam" id="PF00128">
    <property type="entry name" value="Alpha-amylase"/>
    <property type="match status" value="1"/>
</dbReference>
<evidence type="ECO:0000256" key="10">
    <source>
        <dbReference type="SAM" id="MobiDB-lite"/>
    </source>
</evidence>
<evidence type="ECO:0000313" key="14">
    <source>
        <dbReference type="Proteomes" id="UP000886520"/>
    </source>
</evidence>
<dbReference type="CDD" id="cd11314">
    <property type="entry name" value="AmyAc_arch_bac_plant_AmyA"/>
    <property type="match status" value="1"/>
</dbReference>
<evidence type="ECO:0000259" key="11">
    <source>
        <dbReference type="SMART" id="SM00642"/>
    </source>
</evidence>
<dbReference type="Gene3D" id="3.20.20.80">
    <property type="entry name" value="Glycosidases"/>
    <property type="match status" value="1"/>
</dbReference>
<feature type="domain" description="Alpha-amylase C-terminal beta-sheet" evidence="12">
    <location>
        <begin position="1019"/>
        <end position="1083"/>
    </location>
</feature>
<accession>A0A9D4Z902</accession>
<organism evidence="13 14">
    <name type="scientific">Adiantum capillus-veneris</name>
    <name type="common">Maidenhair fern</name>
    <dbReference type="NCBI Taxonomy" id="13818"/>
    <lineage>
        <taxon>Eukaryota</taxon>
        <taxon>Viridiplantae</taxon>
        <taxon>Streptophyta</taxon>
        <taxon>Embryophyta</taxon>
        <taxon>Tracheophyta</taxon>
        <taxon>Polypodiopsida</taxon>
        <taxon>Polypodiidae</taxon>
        <taxon>Polypodiales</taxon>
        <taxon>Pteridineae</taxon>
        <taxon>Pteridaceae</taxon>
        <taxon>Vittarioideae</taxon>
        <taxon>Adiantum</taxon>
    </lineage>
</organism>
<dbReference type="InterPro" id="IPR017853">
    <property type="entry name" value="GH"/>
</dbReference>
<evidence type="ECO:0000256" key="6">
    <source>
        <dbReference type="ARBA" id="ARBA00023277"/>
    </source>
</evidence>
<dbReference type="InterPro" id="IPR006047">
    <property type="entry name" value="GH13_cat_dom"/>
</dbReference>
<dbReference type="SUPFAM" id="SSF51011">
    <property type="entry name" value="Glycosyl hydrolase domain"/>
    <property type="match status" value="1"/>
</dbReference>
<feature type="coiled-coil region" evidence="9">
    <location>
        <begin position="417"/>
        <end position="451"/>
    </location>
</feature>
<evidence type="ECO:0000256" key="7">
    <source>
        <dbReference type="ARBA" id="ARBA00023295"/>
    </source>
</evidence>
<dbReference type="PANTHER" id="PTHR43447">
    <property type="entry name" value="ALPHA-AMYLASE"/>
    <property type="match status" value="1"/>
</dbReference>
<feature type="region of interest" description="Disordered" evidence="10">
    <location>
        <begin position="610"/>
        <end position="632"/>
    </location>
</feature>
<sequence>MVVSKKPWNCSLSFASEVKIAPHPPIEGKDCPGPIAFGQLSPNEPNTAQKDKKFLESALATCKAHLVAKSVNGILSFSVELLSAFDMTALALSDQLLHGGNIQLLCHGDQHHHHLPAMGHLVSGRDINVSQHAGCSRARQDTTGRICSSYSGCFGSSSNTHTGLPFRVNNSRGNRYGDTLRAMAIKKGEQNRLEAETALKKLVMTSDEGLPWQTMDVDDIDVLRAALVMAHSRMTAAENEKKEALKALAQADAKQQENTAILAQARETAMQEMQAAKQSFDSEMQAILEKKLKVDAELATSKQDTINLAVKVDKVASSIIQEQAAQLARDAHLKVAAAETTVAEAAATLEERIKSAALDTANTLMKETRDAIEKSFAEWEAAKDKAYKSELALFQKMQALDDMVLKEASALGLHQANSSLKLQLQAATSEIQRLEAQVKAVSVRAEAAELRALAADEALKNFQEMADRNAQEHEESAKRALEALKLAGATRLEAARAAFKADIDALQAALNTVHKAEKSQEQAYARRYQALERSLASSEALAKAWEERACAVEDLLKNSSQLSGGNDSVLSGGRMETLLGNDSKKWNLLANGPREEVRQAMVDRMGAALQGLPPRKDEPEDEKGPQLQLPTPGEVWSIATAKVKEDEYTKKAAEKEAIDEQRRVLEQTLTKEISRRPQQTSESGTGSGREIVFQGFNWESWRKKWYLDLGPKAADLSSCGITTIWFPPPTHSVSPQGYMPGDLYNLNSAYGTQEELKNCVEEMHKHDLLVLGDVVLNHRCAQHKGPSGVWNVFGGKLAWGPEAIVRDDPNFQGRGNPSNGDFFHAAPNIDHSQDFVRRDIKEWLRWLQTDIGYDGWRLDFARGFWGGYVKEYIEATNPVFAIGEYWDSLAYEGGNCSYNQDGHRQRIVNWLNATGGTSSAFDVTTKGILHSALHNEYWRLIDPQGKPPGVMGWWPSRAVTFLENHDTGSTQGHWPFPREKLMQGYAYILTHPGTPVIFYDHFYDFGLHDPIAELIAVRKRTGVHCRSAVKIYKATNQGYVAQVGQNLVMKLGHLDWNPSKQNNLEGKWQRCLDKGSDYQIWERQ</sequence>
<dbReference type="InterPro" id="IPR012850">
    <property type="entry name" value="A-amylase_bs_C"/>
</dbReference>
<evidence type="ECO:0000256" key="5">
    <source>
        <dbReference type="ARBA" id="ARBA00022801"/>
    </source>
</evidence>
<dbReference type="GO" id="GO:0005975">
    <property type="term" value="P:carbohydrate metabolic process"/>
    <property type="evidence" value="ECO:0007669"/>
    <property type="project" value="InterPro"/>
</dbReference>
<comment type="similarity">
    <text evidence="3">Belongs to the glycosyl hydrolase 13 family.</text>
</comment>
<dbReference type="EC" id="3.2.1.1" evidence="4"/>
<evidence type="ECO:0000256" key="9">
    <source>
        <dbReference type="SAM" id="Coils"/>
    </source>
</evidence>
<evidence type="ECO:0000256" key="4">
    <source>
        <dbReference type="ARBA" id="ARBA00012595"/>
    </source>
</evidence>
<evidence type="ECO:0000256" key="1">
    <source>
        <dbReference type="ARBA" id="ARBA00000548"/>
    </source>
</evidence>
<keyword evidence="9" id="KW-0175">Coiled coil</keyword>
<feature type="coiled-coil region" evidence="9">
    <location>
        <begin position="489"/>
        <end position="548"/>
    </location>
</feature>
<dbReference type="AlphaFoldDB" id="A0A9D4Z902"/>
<keyword evidence="7" id="KW-0326">Glycosidase</keyword>
<evidence type="ECO:0000256" key="2">
    <source>
        <dbReference type="ARBA" id="ARBA00001913"/>
    </source>
</evidence>
<feature type="coiled-coil region" evidence="9">
    <location>
        <begin position="234"/>
        <end position="290"/>
    </location>
</feature>
<dbReference type="InterPro" id="IPR013780">
    <property type="entry name" value="Glyco_hydro_b"/>
</dbReference>
<keyword evidence="5" id="KW-0378">Hydrolase</keyword>
<evidence type="ECO:0000256" key="8">
    <source>
        <dbReference type="ARBA" id="ARBA00030238"/>
    </source>
</evidence>
<dbReference type="Gene3D" id="2.60.40.1180">
    <property type="entry name" value="Golgi alpha-mannosidase II"/>
    <property type="match status" value="1"/>
</dbReference>
<dbReference type="EMBL" id="JABFUD020000019">
    <property type="protein sequence ID" value="KAI5065305.1"/>
    <property type="molecule type" value="Genomic_DNA"/>
</dbReference>
<comment type="catalytic activity">
    <reaction evidence="1">
        <text>Endohydrolysis of (1-&gt;4)-alpha-D-glucosidic linkages in polysaccharides containing three or more (1-&gt;4)-alpha-linked D-glucose units.</text>
        <dbReference type="EC" id="3.2.1.1"/>
    </reaction>
</comment>
<dbReference type="Proteomes" id="UP000886520">
    <property type="component" value="Chromosome 19"/>
</dbReference>
<feature type="compositionally biased region" description="Basic and acidic residues" evidence="10">
    <location>
        <begin position="614"/>
        <end position="624"/>
    </location>
</feature>
<dbReference type="GO" id="GO:0004556">
    <property type="term" value="F:alpha-amylase activity"/>
    <property type="evidence" value="ECO:0007669"/>
    <property type="project" value="UniProtKB-EC"/>
</dbReference>
<evidence type="ECO:0000259" key="12">
    <source>
        <dbReference type="SMART" id="SM00810"/>
    </source>
</evidence>
<dbReference type="GO" id="GO:0005509">
    <property type="term" value="F:calcium ion binding"/>
    <property type="evidence" value="ECO:0007669"/>
    <property type="project" value="InterPro"/>
</dbReference>